<reference evidence="2" key="1">
    <citation type="submission" date="2020-06" db="EMBL/GenBank/DDBJ databases">
        <title>WGS assembly of Ceratodon purpureus strain R40.</title>
        <authorList>
            <person name="Carey S.B."/>
            <person name="Jenkins J."/>
            <person name="Shu S."/>
            <person name="Lovell J.T."/>
            <person name="Sreedasyam A."/>
            <person name="Maumus F."/>
            <person name="Tiley G.P."/>
            <person name="Fernandez-Pozo N."/>
            <person name="Barry K."/>
            <person name="Chen C."/>
            <person name="Wang M."/>
            <person name="Lipzen A."/>
            <person name="Daum C."/>
            <person name="Saski C.A."/>
            <person name="Payton A.C."/>
            <person name="Mcbreen J.C."/>
            <person name="Conrad R.E."/>
            <person name="Kollar L.M."/>
            <person name="Olsson S."/>
            <person name="Huttunen S."/>
            <person name="Landis J.B."/>
            <person name="Wickett N.J."/>
            <person name="Johnson M.G."/>
            <person name="Rensing S.A."/>
            <person name="Grimwood J."/>
            <person name="Schmutz J."/>
            <person name="Mcdaniel S.F."/>
        </authorList>
    </citation>
    <scope>NUCLEOTIDE SEQUENCE</scope>
    <source>
        <strain evidence="2">R40</strain>
    </source>
</reference>
<organism evidence="2 3">
    <name type="scientific">Ceratodon purpureus</name>
    <name type="common">Fire moss</name>
    <name type="synonym">Dicranum purpureum</name>
    <dbReference type="NCBI Taxonomy" id="3225"/>
    <lineage>
        <taxon>Eukaryota</taxon>
        <taxon>Viridiplantae</taxon>
        <taxon>Streptophyta</taxon>
        <taxon>Embryophyta</taxon>
        <taxon>Bryophyta</taxon>
        <taxon>Bryophytina</taxon>
        <taxon>Bryopsida</taxon>
        <taxon>Dicranidae</taxon>
        <taxon>Pseudoditrichales</taxon>
        <taxon>Ditrichaceae</taxon>
        <taxon>Ceratodon</taxon>
    </lineage>
</organism>
<dbReference type="Proteomes" id="UP000822688">
    <property type="component" value="Chromosome 4"/>
</dbReference>
<dbReference type="InterPro" id="IPR007750">
    <property type="entry name" value="DUF674"/>
</dbReference>
<dbReference type="PANTHER" id="PTHR33103">
    <property type="entry name" value="OS01G0153900 PROTEIN"/>
    <property type="match status" value="1"/>
</dbReference>
<dbReference type="AlphaFoldDB" id="A0A8T0ICK9"/>
<dbReference type="Pfam" id="PF05056">
    <property type="entry name" value="DUF674"/>
    <property type="match status" value="2"/>
</dbReference>
<sequence length="320" mass="34340">MAEICETCGMPKGNQDECIPVTLLFSKASNSVMCIEVGKDFVDMLMGFLTLPLSCLVRVLTQGAMIHKPGEDPQTPPGSPGSSPSSPGRSSVINLHFALTAIANVFDSVAKMEDDKMAVDKSTLLNAKPTFPYGAGKLLKTKGIPKEGEEMVHPDSGMFSCGAACNFYSAIPTSLCPKHKKLMNKPIKMVEDTPVDPNASVPAQIGGGYVVPDLKFMVTNQLEIFSSSSLKALITLERIRTERVGDLATKEVTVVAAEVLQLLKASLLSVSVLNDVFRKHCSNTTPYVPKVDGRDLSPDSCSDKPCCQCSKMGTQLHKVI</sequence>
<feature type="region of interest" description="Disordered" evidence="1">
    <location>
        <begin position="67"/>
        <end position="89"/>
    </location>
</feature>
<comment type="caution">
    <text evidence="2">The sequence shown here is derived from an EMBL/GenBank/DDBJ whole genome shotgun (WGS) entry which is preliminary data.</text>
</comment>
<dbReference type="OrthoDB" id="1277335at2759"/>
<keyword evidence="3" id="KW-1185">Reference proteome</keyword>
<gene>
    <name evidence="2" type="ORF">KC19_4G189400</name>
</gene>
<evidence type="ECO:0000313" key="3">
    <source>
        <dbReference type="Proteomes" id="UP000822688"/>
    </source>
</evidence>
<evidence type="ECO:0000256" key="1">
    <source>
        <dbReference type="SAM" id="MobiDB-lite"/>
    </source>
</evidence>
<dbReference type="PANTHER" id="PTHR33103:SF19">
    <property type="entry name" value="OS09G0544700 PROTEIN"/>
    <property type="match status" value="1"/>
</dbReference>
<evidence type="ECO:0000313" key="2">
    <source>
        <dbReference type="EMBL" id="KAG0580649.1"/>
    </source>
</evidence>
<protein>
    <submittedName>
        <fullName evidence="2">Uncharacterized protein</fullName>
    </submittedName>
</protein>
<name>A0A8T0ICK9_CERPU</name>
<dbReference type="EMBL" id="CM026424">
    <property type="protein sequence ID" value="KAG0580649.1"/>
    <property type="molecule type" value="Genomic_DNA"/>
</dbReference>
<proteinExistence type="predicted"/>
<accession>A0A8T0ICK9</accession>
<feature type="compositionally biased region" description="Low complexity" evidence="1">
    <location>
        <begin position="80"/>
        <end position="89"/>
    </location>
</feature>